<protein>
    <submittedName>
        <fullName evidence="2">Uma2 family endonuclease</fullName>
    </submittedName>
</protein>
<dbReference type="RefSeq" id="WP_190446800.1">
    <property type="nucleotide sequence ID" value="NZ_JAMPLM010000036.1"/>
</dbReference>
<keyword evidence="2" id="KW-0378">Hydrolase</keyword>
<evidence type="ECO:0000313" key="3">
    <source>
        <dbReference type="Proteomes" id="UP001476950"/>
    </source>
</evidence>
<dbReference type="InterPro" id="IPR008538">
    <property type="entry name" value="Uma2"/>
</dbReference>
<name>A0ABV0KQK8_9CYAN</name>
<proteinExistence type="predicted"/>
<dbReference type="Pfam" id="PF05685">
    <property type="entry name" value="Uma2"/>
    <property type="match status" value="1"/>
</dbReference>
<dbReference type="SUPFAM" id="SSF52980">
    <property type="entry name" value="Restriction endonuclease-like"/>
    <property type="match status" value="1"/>
</dbReference>
<dbReference type="PANTHER" id="PTHR34107:SF2">
    <property type="entry name" value="SLL0888 PROTEIN"/>
    <property type="match status" value="1"/>
</dbReference>
<keyword evidence="2" id="KW-0540">Nuclease</keyword>
<organism evidence="2 3">
    <name type="scientific">Stenomitos frigidus AS-A4</name>
    <dbReference type="NCBI Taxonomy" id="2933935"/>
    <lineage>
        <taxon>Bacteria</taxon>
        <taxon>Bacillati</taxon>
        <taxon>Cyanobacteriota</taxon>
        <taxon>Cyanophyceae</taxon>
        <taxon>Leptolyngbyales</taxon>
        <taxon>Leptolyngbyaceae</taxon>
        <taxon>Stenomitos</taxon>
    </lineage>
</organism>
<keyword evidence="2" id="KW-0255">Endonuclease</keyword>
<evidence type="ECO:0000259" key="1">
    <source>
        <dbReference type="Pfam" id="PF05685"/>
    </source>
</evidence>
<comment type="caution">
    <text evidence="2">The sequence shown here is derived from an EMBL/GenBank/DDBJ whole genome shotgun (WGS) entry which is preliminary data.</text>
</comment>
<keyword evidence="3" id="KW-1185">Reference proteome</keyword>
<dbReference type="CDD" id="cd06260">
    <property type="entry name" value="DUF820-like"/>
    <property type="match status" value="1"/>
</dbReference>
<dbReference type="PANTHER" id="PTHR34107">
    <property type="entry name" value="SLL0198 PROTEIN-RELATED"/>
    <property type="match status" value="1"/>
</dbReference>
<gene>
    <name evidence="2" type="ORF">NDI38_24280</name>
</gene>
<dbReference type="InterPro" id="IPR011335">
    <property type="entry name" value="Restrct_endonuc-II-like"/>
</dbReference>
<dbReference type="Gene3D" id="3.90.1570.10">
    <property type="entry name" value="tt1808, chain A"/>
    <property type="match status" value="1"/>
</dbReference>
<dbReference type="InterPro" id="IPR012296">
    <property type="entry name" value="Nuclease_put_TT1808"/>
</dbReference>
<sequence>MTTTTQKLSFEDYLAYSDGTDTRYELIDGALVPMSLGTGKHGAIIHFLTRQFEDTITQIEQPWVALPALVGIRSPRGRRWDTSRIPDVTVLPLAQWEAMENREAVIDFNEPPPLLVVEVISPSTQADDYRSKRSEYGLLEIPEYWIVDPLENKVAICLLDHEFYDLTEFHGDTLIQSPTLPVLKLTAAQILAGKL</sequence>
<accession>A0ABV0KQK8</accession>
<evidence type="ECO:0000313" key="2">
    <source>
        <dbReference type="EMBL" id="MEP1061521.1"/>
    </source>
</evidence>
<dbReference type="GO" id="GO:0004519">
    <property type="term" value="F:endonuclease activity"/>
    <property type="evidence" value="ECO:0007669"/>
    <property type="project" value="UniProtKB-KW"/>
</dbReference>
<feature type="domain" description="Putative restriction endonuclease" evidence="1">
    <location>
        <begin position="10"/>
        <end position="187"/>
    </location>
</feature>
<dbReference type="Proteomes" id="UP001476950">
    <property type="component" value="Unassembled WGS sequence"/>
</dbReference>
<reference evidence="2 3" key="1">
    <citation type="submission" date="2022-04" db="EMBL/GenBank/DDBJ databases">
        <title>Positive selection, recombination, and allopatry shape intraspecific diversity of widespread and dominant cyanobacteria.</title>
        <authorList>
            <person name="Wei J."/>
            <person name="Shu W."/>
            <person name="Hu C."/>
        </authorList>
    </citation>
    <scope>NUCLEOTIDE SEQUENCE [LARGE SCALE GENOMIC DNA]</scope>
    <source>
        <strain evidence="2 3">AS-A4</strain>
    </source>
</reference>
<dbReference type="EMBL" id="JAMPLM010000036">
    <property type="protein sequence ID" value="MEP1061521.1"/>
    <property type="molecule type" value="Genomic_DNA"/>
</dbReference>